<comment type="caution">
    <text evidence="5">The sequence shown here is derived from an EMBL/GenBank/DDBJ whole genome shotgun (WGS) entry which is preliminary data.</text>
</comment>
<dbReference type="InterPro" id="IPR050319">
    <property type="entry name" value="ABC_transp_ATP-bind"/>
</dbReference>
<dbReference type="InterPro" id="IPR003439">
    <property type="entry name" value="ABC_transporter-like_ATP-bd"/>
</dbReference>
<dbReference type="InterPro" id="IPR027417">
    <property type="entry name" value="P-loop_NTPase"/>
</dbReference>
<evidence type="ECO:0000313" key="6">
    <source>
        <dbReference type="Proteomes" id="UP000264215"/>
    </source>
</evidence>
<dbReference type="Pfam" id="PF00005">
    <property type="entry name" value="ABC_tran"/>
    <property type="match status" value="2"/>
</dbReference>
<dbReference type="AlphaFoldDB" id="A0A3D3TNS9"/>
<gene>
    <name evidence="5" type="ORF">DIT26_06905</name>
</gene>
<sequence>MSIPNESKLLLRADELVKYFPVKAGVFRRVVAQVKAVDDVSFDIYEKETLGLVGESGCGKTTAGMTVLRLYEPTSGRIIVGDEDTTHFFMPLLKARKYLKKTYVEKFSDLKAKSGSVEAALSSFDNDFDKKMAEKYFKEFNEDSGEFMKSLLGNRKDKRKAFRRDAQIIFQDPFSSLNPRMRVKNIIGEGARIHGLAAGRDVMDMVADIMTKVGLSKDHMSRFPHEFSGGQRQRIGVARALILNPRLIVCDEAVSALDVSIQAQILNLLSDLQKEFGLTYLFIAHDLGVVKHVSKRVAVMYLGKIAELADKKKLFDNPLHPYTVSLMSAIPEANPEKKKQRILLEGDVPSPINPPPGCRFHPRCPIAKDVCSKEEPKLQDVGGGHYVSCFFPGELKRGL</sequence>
<dbReference type="GO" id="GO:0015833">
    <property type="term" value="P:peptide transport"/>
    <property type="evidence" value="ECO:0007669"/>
    <property type="project" value="InterPro"/>
</dbReference>
<dbReference type="CDD" id="cd03257">
    <property type="entry name" value="ABC_NikE_OppD_transporters"/>
    <property type="match status" value="1"/>
</dbReference>
<evidence type="ECO:0000256" key="3">
    <source>
        <dbReference type="ARBA" id="ARBA00022840"/>
    </source>
</evidence>
<reference evidence="5 6" key="1">
    <citation type="journal article" date="2018" name="Nat. Biotechnol.">
        <title>A standardized bacterial taxonomy based on genome phylogeny substantially revises the tree of life.</title>
        <authorList>
            <person name="Parks D.H."/>
            <person name="Chuvochina M."/>
            <person name="Waite D.W."/>
            <person name="Rinke C."/>
            <person name="Skarshewski A."/>
            <person name="Chaumeil P.A."/>
            <person name="Hugenholtz P."/>
        </authorList>
    </citation>
    <scope>NUCLEOTIDE SEQUENCE [LARGE SCALE GENOMIC DNA]</scope>
    <source>
        <strain evidence="5">UBA9905</strain>
    </source>
</reference>
<dbReference type="PROSITE" id="PS50893">
    <property type="entry name" value="ABC_TRANSPORTER_2"/>
    <property type="match status" value="1"/>
</dbReference>
<dbReference type="PANTHER" id="PTHR43776">
    <property type="entry name" value="TRANSPORT ATP-BINDING PROTEIN"/>
    <property type="match status" value="1"/>
</dbReference>
<accession>A0A3D3TNS9</accession>
<dbReference type="InterPro" id="IPR017871">
    <property type="entry name" value="ABC_transporter-like_CS"/>
</dbReference>
<dbReference type="GO" id="GO:0005524">
    <property type="term" value="F:ATP binding"/>
    <property type="evidence" value="ECO:0007669"/>
    <property type="project" value="UniProtKB-KW"/>
</dbReference>
<dbReference type="InterPro" id="IPR003593">
    <property type="entry name" value="AAA+_ATPase"/>
</dbReference>
<protein>
    <submittedName>
        <fullName evidence="5">Peptide ABC transporter ATP-binding protein</fullName>
    </submittedName>
</protein>
<evidence type="ECO:0000259" key="4">
    <source>
        <dbReference type="PROSITE" id="PS50893"/>
    </source>
</evidence>
<dbReference type="Pfam" id="PF08352">
    <property type="entry name" value="oligo_HPY"/>
    <property type="match status" value="1"/>
</dbReference>
<dbReference type="EMBL" id="DQBS01000156">
    <property type="protein sequence ID" value="HCO70287.1"/>
    <property type="molecule type" value="Genomic_DNA"/>
</dbReference>
<keyword evidence="1" id="KW-0813">Transport</keyword>
<dbReference type="GO" id="GO:0055085">
    <property type="term" value="P:transmembrane transport"/>
    <property type="evidence" value="ECO:0007669"/>
    <property type="project" value="UniProtKB-ARBA"/>
</dbReference>
<name>A0A3D3TNS9_9BACT</name>
<dbReference type="GO" id="GO:0016887">
    <property type="term" value="F:ATP hydrolysis activity"/>
    <property type="evidence" value="ECO:0007669"/>
    <property type="project" value="InterPro"/>
</dbReference>
<proteinExistence type="predicted"/>
<dbReference type="Gene3D" id="3.40.50.300">
    <property type="entry name" value="P-loop containing nucleotide triphosphate hydrolases"/>
    <property type="match status" value="1"/>
</dbReference>
<dbReference type="PANTHER" id="PTHR43776:SF8">
    <property type="entry name" value="ABC TRANSPORTER, ATP-BINDING PROTEIN"/>
    <property type="match status" value="1"/>
</dbReference>
<evidence type="ECO:0000256" key="1">
    <source>
        <dbReference type="ARBA" id="ARBA00022448"/>
    </source>
</evidence>
<dbReference type="NCBIfam" id="TIGR01727">
    <property type="entry name" value="oligo_HPY"/>
    <property type="match status" value="1"/>
</dbReference>
<keyword evidence="2" id="KW-0547">Nucleotide-binding</keyword>
<dbReference type="SMART" id="SM00382">
    <property type="entry name" value="AAA"/>
    <property type="match status" value="1"/>
</dbReference>
<dbReference type="InterPro" id="IPR013563">
    <property type="entry name" value="Oligopep_ABC_C"/>
</dbReference>
<keyword evidence="3 5" id="KW-0067">ATP-binding</keyword>
<organism evidence="5 6">
    <name type="scientific">Mesotoga infera</name>
    <dbReference type="NCBI Taxonomy" id="1236046"/>
    <lineage>
        <taxon>Bacteria</taxon>
        <taxon>Thermotogati</taxon>
        <taxon>Thermotogota</taxon>
        <taxon>Thermotogae</taxon>
        <taxon>Kosmotogales</taxon>
        <taxon>Kosmotogaceae</taxon>
        <taxon>Mesotoga</taxon>
    </lineage>
</organism>
<evidence type="ECO:0000313" key="5">
    <source>
        <dbReference type="EMBL" id="HCO70287.1"/>
    </source>
</evidence>
<evidence type="ECO:0000256" key="2">
    <source>
        <dbReference type="ARBA" id="ARBA00022741"/>
    </source>
</evidence>
<dbReference type="SUPFAM" id="SSF52540">
    <property type="entry name" value="P-loop containing nucleoside triphosphate hydrolases"/>
    <property type="match status" value="1"/>
</dbReference>
<dbReference type="Proteomes" id="UP000264215">
    <property type="component" value="Unassembled WGS sequence"/>
</dbReference>
<dbReference type="PROSITE" id="PS00211">
    <property type="entry name" value="ABC_TRANSPORTER_1"/>
    <property type="match status" value="1"/>
</dbReference>
<feature type="domain" description="ABC transporter" evidence="4">
    <location>
        <begin position="11"/>
        <end position="327"/>
    </location>
</feature>